<proteinExistence type="predicted"/>
<dbReference type="RefSeq" id="WP_244193363.1">
    <property type="nucleotide sequence ID" value="NZ_PQGA01000018.1"/>
</dbReference>
<gene>
    <name evidence="1" type="ORF">B0G62_11833</name>
</gene>
<organism evidence="1 2">
    <name type="scientific">Paraburkholderia eburnea</name>
    <dbReference type="NCBI Taxonomy" id="1189126"/>
    <lineage>
        <taxon>Bacteria</taxon>
        <taxon>Pseudomonadati</taxon>
        <taxon>Pseudomonadota</taxon>
        <taxon>Betaproteobacteria</taxon>
        <taxon>Burkholderiales</taxon>
        <taxon>Burkholderiaceae</taxon>
        <taxon>Paraburkholderia</taxon>
    </lineage>
</organism>
<evidence type="ECO:0000313" key="2">
    <source>
        <dbReference type="Proteomes" id="UP000237381"/>
    </source>
</evidence>
<dbReference type="Proteomes" id="UP000237381">
    <property type="component" value="Unassembled WGS sequence"/>
</dbReference>
<sequence>MTIGANSDTMRHEQKIIEQMRGEPANVRFNDLFKVCETYFGTARQSGSSHAVFKMPWPGDPRVNIQNDHGKAKVYQVRQVLEAIDKLKERQS</sequence>
<dbReference type="AlphaFoldDB" id="A0A2S4LYA0"/>
<name>A0A2S4LYA0_9BURK</name>
<keyword evidence="2" id="KW-1185">Reference proteome</keyword>
<protein>
    <recommendedName>
        <fullName evidence="3">HicA-like toxin of HicAB toxin-antitoxin system</fullName>
    </recommendedName>
</protein>
<dbReference type="EMBL" id="PQGA01000018">
    <property type="protein sequence ID" value="POR47442.1"/>
    <property type="molecule type" value="Genomic_DNA"/>
</dbReference>
<evidence type="ECO:0008006" key="3">
    <source>
        <dbReference type="Google" id="ProtNLM"/>
    </source>
</evidence>
<accession>A0A2S4LYA0</accession>
<reference evidence="1 2" key="1">
    <citation type="submission" date="2018-01" db="EMBL/GenBank/DDBJ databases">
        <title>Genomic Encyclopedia of Type Strains, Phase III (KMG-III): the genomes of soil and plant-associated and newly described type strains.</title>
        <authorList>
            <person name="Whitman W."/>
        </authorList>
    </citation>
    <scope>NUCLEOTIDE SEQUENCE [LARGE SCALE GENOMIC DNA]</scope>
    <source>
        <strain evidence="1 2">JCM 18070</strain>
    </source>
</reference>
<comment type="caution">
    <text evidence="1">The sequence shown here is derived from an EMBL/GenBank/DDBJ whole genome shotgun (WGS) entry which is preliminary data.</text>
</comment>
<evidence type="ECO:0000313" key="1">
    <source>
        <dbReference type="EMBL" id="POR47442.1"/>
    </source>
</evidence>